<keyword evidence="2" id="KW-1185">Reference proteome</keyword>
<protein>
    <submittedName>
        <fullName evidence="1">Uncharacterized protein</fullName>
    </submittedName>
</protein>
<comment type="caution">
    <text evidence="1">The sequence shown here is derived from an EMBL/GenBank/DDBJ whole genome shotgun (WGS) entry which is preliminary data.</text>
</comment>
<name>A0ACC2GH65_DALPE</name>
<organism evidence="1 2">
    <name type="scientific">Dallia pectoralis</name>
    <name type="common">Alaska blackfish</name>
    <dbReference type="NCBI Taxonomy" id="75939"/>
    <lineage>
        <taxon>Eukaryota</taxon>
        <taxon>Metazoa</taxon>
        <taxon>Chordata</taxon>
        <taxon>Craniata</taxon>
        <taxon>Vertebrata</taxon>
        <taxon>Euteleostomi</taxon>
        <taxon>Actinopterygii</taxon>
        <taxon>Neopterygii</taxon>
        <taxon>Teleostei</taxon>
        <taxon>Protacanthopterygii</taxon>
        <taxon>Esociformes</taxon>
        <taxon>Umbridae</taxon>
        <taxon>Dallia</taxon>
    </lineage>
</organism>
<dbReference type="EMBL" id="CM055740">
    <property type="protein sequence ID" value="KAJ8002825.1"/>
    <property type="molecule type" value="Genomic_DNA"/>
</dbReference>
<accession>A0ACC2GH65</accession>
<dbReference type="Proteomes" id="UP001157502">
    <property type="component" value="Chromosome 13"/>
</dbReference>
<sequence>MTTMTFSGAAASEVITPLIRRTRIPALEQLGIRGSPDGSLNTGSPRRGHAYYALDETQTDINTVARFQSDYSAKPHQYGAANGRWRPPIQVASEQPQLLPGTQAPSSPPPRSPHAQPISQTQWSPFDKALPSALRAQA</sequence>
<reference evidence="1" key="1">
    <citation type="submission" date="2021-05" db="EMBL/GenBank/DDBJ databases">
        <authorList>
            <person name="Pan Q."/>
            <person name="Jouanno E."/>
            <person name="Zahm M."/>
            <person name="Klopp C."/>
            <person name="Cabau C."/>
            <person name="Louis A."/>
            <person name="Berthelot C."/>
            <person name="Parey E."/>
            <person name="Roest Crollius H."/>
            <person name="Montfort J."/>
            <person name="Robinson-Rechavi M."/>
            <person name="Bouchez O."/>
            <person name="Lampietro C."/>
            <person name="Lopez Roques C."/>
            <person name="Donnadieu C."/>
            <person name="Postlethwait J."/>
            <person name="Bobe J."/>
            <person name="Dillon D."/>
            <person name="Chandos A."/>
            <person name="von Hippel F."/>
            <person name="Guiguen Y."/>
        </authorList>
    </citation>
    <scope>NUCLEOTIDE SEQUENCE</scope>
    <source>
        <strain evidence="1">YG-Jan2019</strain>
    </source>
</reference>
<evidence type="ECO:0000313" key="1">
    <source>
        <dbReference type="EMBL" id="KAJ8002825.1"/>
    </source>
</evidence>
<proteinExistence type="predicted"/>
<evidence type="ECO:0000313" key="2">
    <source>
        <dbReference type="Proteomes" id="UP001157502"/>
    </source>
</evidence>
<gene>
    <name evidence="1" type="ORF">DPEC_G00163000</name>
</gene>